<dbReference type="Gene3D" id="1.10.1660.10">
    <property type="match status" value="1"/>
</dbReference>
<evidence type="ECO:0000256" key="4">
    <source>
        <dbReference type="ARBA" id="ARBA00023163"/>
    </source>
</evidence>
<dbReference type="PROSITE" id="PS50937">
    <property type="entry name" value="HTH_MERR_2"/>
    <property type="match status" value="1"/>
</dbReference>
<dbReference type="InterPro" id="IPR012925">
    <property type="entry name" value="TipAS_dom"/>
</dbReference>
<evidence type="ECO:0000256" key="2">
    <source>
        <dbReference type="ARBA" id="ARBA00023125"/>
    </source>
</evidence>
<evidence type="ECO:0000256" key="1">
    <source>
        <dbReference type="ARBA" id="ARBA00023015"/>
    </source>
</evidence>
<sequence>MYTIQQLASLAGTTTRTLRHYDSIGLLVPMRDDNGYRRYTSRDAERLQLILLYRTLDVPLDQIGQLLDASAFDRVEVLNEHVEALQQKAAYFAQLAETAKTTLTSLKGGIPMEDMSLFEGLSYEEIQAHESKHQDEVIERWGDSSAYETAQERAAKRSKADWERMNQMQLDLIAPLVDLFRSQVAIEDDRVQSVVRDNHLFIHTHFYDCSLDMFSGLGQMYVADERFTAYYDRFEPGLASYYNDAIQYYCIANS</sequence>
<keyword evidence="3" id="KW-0010">Activator</keyword>
<keyword evidence="2" id="KW-0238">DNA-binding</keyword>
<keyword evidence="1" id="KW-0805">Transcription regulation</keyword>
<evidence type="ECO:0000256" key="3">
    <source>
        <dbReference type="ARBA" id="ARBA00023159"/>
    </source>
</evidence>
<keyword evidence="4" id="KW-0804">Transcription</keyword>
<dbReference type="InterPro" id="IPR047057">
    <property type="entry name" value="MerR_fam"/>
</dbReference>
<dbReference type="InterPro" id="IPR009061">
    <property type="entry name" value="DNA-bd_dom_put_sf"/>
</dbReference>
<dbReference type="Pfam" id="PF07739">
    <property type="entry name" value="TipAS"/>
    <property type="match status" value="1"/>
</dbReference>
<gene>
    <name evidence="6" type="ORF">ACFQO8_01135</name>
</gene>
<feature type="domain" description="HTH merR-type" evidence="5">
    <location>
        <begin position="1"/>
        <end position="69"/>
    </location>
</feature>
<accession>A0ABW2PI44</accession>
<dbReference type="PANTHER" id="PTHR30204">
    <property type="entry name" value="REDOX-CYCLING DRUG-SENSING TRANSCRIPTIONAL ACTIVATOR SOXR"/>
    <property type="match status" value="1"/>
</dbReference>
<organism evidence="6 7">
    <name type="scientific">Exiguobacterium aestuarii</name>
    <dbReference type="NCBI Taxonomy" id="273527"/>
    <lineage>
        <taxon>Bacteria</taxon>
        <taxon>Bacillati</taxon>
        <taxon>Bacillota</taxon>
        <taxon>Bacilli</taxon>
        <taxon>Bacillales</taxon>
        <taxon>Bacillales Family XII. Incertae Sedis</taxon>
        <taxon>Exiguobacterium</taxon>
    </lineage>
</organism>
<dbReference type="EMBL" id="JBHTCE010000001">
    <property type="protein sequence ID" value="MFC7388724.1"/>
    <property type="molecule type" value="Genomic_DNA"/>
</dbReference>
<name>A0ABW2PI44_9BACL</name>
<dbReference type="Pfam" id="PF13411">
    <property type="entry name" value="MerR_1"/>
    <property type="match status" value="1"/>
</dbReference>
<dbReference type="RefSeq" id="WP_214786206.1">
    <property type="nucleotide sequence ID" value="NZ_JANIEL010000063.1"/>
</dbReference>
<dbReference type="Proteomes" id="UP001596439">
    <property type="component" value="Unassembled WGS sequence"/>
</dbReference>
<dbReference type="Gene3D" id="1.10.490.50">
    <property type="entry name" value="Antibiotic binding domain of TipA-like multidrug resistance regulators"/>
    <property type="match status" value="1"/>
</dbReference>
<evidence type="ECO:0000313" key="7">
    <source>
        <dbReference type="Proteomes" id="UP001596439"/>
    </source>
</evidence>
<keyword evidence="7" id="KW-1185">Reference proteome</keyword>
<comment type="caution">
    <text evidence="6">The sequence shown here is derived from an EMBL/GenBank/DDBJ whole genome shotgun (WGS) entry which is preliminary data.</text>
</comment>
<dbReference type="SUPFAM" id="SSF46955">
    <property type="entry name" value="Putative DNA-binding domain"/>
    <property type="match status" value="1"/>
</dbReference>
<dbReference type="CDD" id="cd01106">
    <property type="entry name" value="HTH_TipAL-Mta"/>
    <property type="match status" value="1"/>
</dbReference>
<dbReference type="InterPro" id="IPR036244">
    <property type="entry name" value="TipA-like_antibiotic-bd"/>
</dbReference>
<protein>
    <submittedName>
        <fullName evidence="6">MerR family transcriptional regulator</fullName>
    </submittedName>
</protein>
<dbReference type="SMART" id="SM00422">
    <property type="entry name" value="HTH_MERR"/>
    <property type="match status" value="1"/>
</dbReference>
<evidence type="ECO:0000313" key="6">
    <source>
        <dbReference type="EMBL" id="MFC7388724.1"/>
    </source>
</evidence>
<dbReference type="PANTHER" id="PTHR30204:SF90">
    <property type="entry name" value="HTH-TYPE TRANSCRIPTIONAL ACTIVATOR MTA"/>
    <property type="match status" value="1"/>
</dbReference>
<proteinExistence type="predicted"/>
<reference evidence="7" key="1">
    <citation type="journal article" date="2019" name="Int. J. Syst. Evol. Microbiol.">
        <title>The Global Catalogue of Microorganisms (GCM) 10K type strain sequencing project: providing services to taxonomists for standard genome sequencing and annotation.</title>
        <authorList>
            <consortium name="The Broad Institute Genomics Platform"/>
            <consortium name="The Broad Institute Genome Sequencing Center for Infectious Disease"/>
            <person name="Wu L."/>
            <person name="Ma J."/>
        </authorList>
    </citation>
    <scope>NUCLEOTIDE SEQUENCE [LARGE SCALE GENOMIC DNA]</scope>
    <source>
        <strain evidence="7">CCUG 55590</strain>
    </source>
</reference>
<dbReference type="SUPFAM" id="SSF89082">
    <property type="entry name" value="Antibiotic binding domain of TipA-like multidrug resistance regulators"/>
    <property type="match status" value="1"/>
</dbReference>
<dbReference type="InterPro" id="IPR000551">
    <property type="entry name" value="MerR-type_HTH_dom"/>
</dbReference>
<evidence type="ECO:0000259" key="5">
    <source>
        <dbReference type="PROSITE" id="PS50937"/>
    </source>
</evidence>